<dbReference type="InterPro" id="IPR005495">
    <property type="entry name" value="LptG/LptF_permease"/>
</dbReference>
<evidence type="ECO:0000313" key="7">
    <source>
        <dbReference type="EMBL" id="NBG67484.1"/>
    </source>
</evidence>
<sequence length="479" mass="54842">MKTLTKFILKSFAAPFVATFFIALFILLMQFIWKHIDDMVGKGLEWYVILELMAYISASLVPLALPLAILLSSLMTFGNLGEHYELIAFKSAGISLKRILRPLTIFIIFLSIGAFLFANYLLPIANLKSRSLLYDVREQKPAMDIKPGIFSSELNDLTIRVGDKKSTEEGERLYDILIYDHSDDRGNRTVTIAEEGLMVLSPNKRYLEMTLYNGRSYDEQPDKSGENKHVLARVEFKENLIRTDLSEFKLNRTDEDLFKTNYKMLNIDQLSVAIDSLKNKKNRSELAYVDNIALTYSNYNRPKEEIANTARTEQIVFDSLLNPLNEFEKERVYKTASNLARSAKSKSDAMVRERDIREESIRRHEIEWHRKYTLSFACIILFSIGAPLGAIIRKGGLGMPMVISVIFFLIYHMVSITGEKMAKEGALSSFEGMWLSSFILLPIGILLAYKATTDSELFKTEAYTNFITKLLPKKKKIER</sequence>
<evidence type="ECO:0000313" key="8">
    <source>
        <dbReference type="Proteomes" id="UP000470771"/>
    </source>
</evidence>
<protein>
    <submittedName>
        <fullName evidence="7">LptF/LptG family permease</fullName>
    </submittedName>
</protein>
<evidence type="ECO:0000256" key="3">
    <source>
        <dbReference type="ARBA" id="ARBA00022692"/>
    </source>
</evidence>
<evidence type="ECO:0000256" key="2">
    <source>
        <dbReference type="ARBA" id="ARBA00022475"/>
    </source>
</evidence>
<comment type="caution">
    <text evidence="7">The sequence shown here is derived from an EMBL/GenBank/DDBJ whole genome shotgun (WGS) entry which is preliminary data.</text>
</comment>
<dbReference type="Proteomes" id="UP000470771">
    <property type="component" value="Unassembled WGS sequence"/>
</dbReference>
<evidence type="ECO:0000256" key="5">
    <source>
        <dbReference type="ARBA" id="ARBA00023136"/>
    </source>
</evidence>
<keyword evidence="3 6" id="KW-0812">Transmembrane</keyword>
<dbReference type="Pfam" id="PF03739">
    <property type="entry name" value="LptF_LptG"/>
    <property type="match status" value="1"/>
</dbReference>
<dbReference type="PANTHER" id="PTHR33529">
    <property type="entry name" value="SLR0882 PROTEIN-RELATED"/>
    <property type="match status" value="1"/>
</dbReference>
<keyword evidence="2" id="KW-1003">Cell membrane</keyword>
<feature type="transmembrane region" description="Helical" evidence="6">
    <location>
        <begin position="372"/>
        <end position="390"/>
    </location>
</feature>
<evidence type="ECO:0000256" key="4">
    <source>
        <dbReference type="ARBA" id="ARBA00022989"/>
    </source>
</evidence>
<dbReference type="AlphaFoldDB" id="A0A6N9NNL6"/>
<dbReference type="GO" id="GO:0015920">
    <property type="term" value="P:lipopolysaccharide transport"/>
    <property type="evidence" value="ECO:0007669"/>
    <property type="project" value="TreeGrafter"/>
</dbReference>
<dbReference type="GO" id="GO:0043190">
    <property type="term" value="C:ATP-binding cassette (ABC) transporter complex"/>
    <property type="evidence" value="ECO:0007669"/>
    <property type="project" value="TreeGrafter"/>
</dbReference>
<reference evidence="7 8" key="1">
    <citation type="submission" date="2019-12" db="EMBL/GenBank/DDBJ databases">
        <authorList>
            <person name="Zhao J."/>
        </authorList>
    </citation>
    <scope>NUCLEOTIDE SEQUENCE [LARGE SCALE GENOMIC DNA]</scope>
    <source>
        <strain evidence="7 8">S-15</strain>
    </source>
</reference>
<feature type="transmembrane region" description="Helical" evidence="6">
    <location>
        <begin position="397"/>
        <end position="414"/>
    </location>
</feature>
<feature type="transmembrane region" description="Helical" evidence="6">
    <location>
        <begin position="53"/>
        <end position="78"/>
    </location>
</feature>
<keyword evidence="4 6" id="KW-1133">Transmembrane helix</keyword>
<gene>
    <name evidence="7" type="ORF">GQN54_15255</name>
</gene>
<proteinExistence type="predicted"/>
<evidence type="ECO:0000256" key="6">
    <source>
        <dbReference type="SAM" id="Phobius"/>
    </source>
</evidence>
<dbReference type="PANTHER" id="PTHR33529:SF6">
    <property type="entry name" value="YJGP_YJGQ FAMILY PERMEASE"/>
    <property type="match status" value="1"/>
</dbReference>
<feature type="transmembrane region" description="Helical" evidence="6">
    <location>
        <begin position="12"/>
        <end position="33"/>
    </location>
</feature>
<dbReference type="RefSeq" id="WP_160634427.1">
    <property type="nucleotide sequence ID" value="NZ_WWNE01000018.1"/>
</dbReference>
<keyword evidence="8" id="KW-1185">Reference proteome</keyword>
<keyword evidence="5 6" id="KW-0472">Membrane</keyword>
<feature type="transmembrane region" description="Helical" evidence="6">
    <location>
        <begin position="426"/>
        <end position="449"/>
    </location>
</feature>
<feature type="transmembrane region" description="Helical" evidence="6">
    <location>
        <begin position="99"/>
        <end position="122"/>
    </location>
</feature>
<name>A0A6N9NNL6_9FLAO</name>
<dbReference type="EMBL" id="WWNE01000018">
    <property type="protein sequence ID" value="NBG67484.1"/>
    <property type="molecule type" value="Genomic_DNA"/>
</dbReference>
<evidence type="ECO:0000256" key="1">
    <source>
        <dbReference type="ARBA" id="ARBA00004651"/>
    </source>
</evidence>
<comment type="subcellular location">
    <subcellularLocation>
        <location evidence="1">Cell membrane</location>
        <topology evidence="1">Multi-pass membrane protein</topology>
    </subcellularLocation>
</comment>
<organism evidence="7 8">
    <name type="scientific">Acidiluteibacter ferrifornacis</name>
    <dbReference type="NCBI Taxonomy" id="2692424"/>
    <lineage>
        <taxon>Bacteria</taxon>
        <taxon>Pseudomonadati</taxon>
        <taxon>Bacteroidota</taxon>
        <taxon>Flavobacteriia</taxon>
        <taxon>Flavobacteriales</taxon>
        <taxon>Cryomorphaceae</taxon>
        <taxon>Acidiluteibacter</taxon>
    </lineage>
</organism>
<accession>A0A6N9NNL6</accession>